<proteinExistence type="predicted"/>
<dbReference type="PROSITE" id="PS51257">
    <property type="entry name" value="PROKAR_LIPOPROTEIN"/>
    <property type="match status" value="1"/>
</dbReference>
<dbReference type="RefSeq" id="WP_183414276.1">
    <property type="nucleotide sequence ID" value="NZ_JACHYB010000002.1"/>
</dbReference>
<comment type="caution">
    <text evidence="2">The sequence shown here is derived from an EMBL/GenBank/DDBJ whole genome shotgun (WGS) entry which is preliminary data.</text>
</comment>
<evidence type="ECO:0000313" key="2">
    <source>
        <dbReference type="EMBL" id="MBB3188521.1"/>
    </source>
</evidence>
<dbReference type="AlphaFoldDB" id="A0A7W5DTB7"/>
<accession>A0A7W5DTB7</accession>
<dbReference type="Proteomes" id="UP000544222">
    <property type="component" value="Unassembled WGS sequence"/>
</dbReference>
<evidence type="ECO:0008006" key="4">
    <source>
        <dbReference type="Google" id="ProtNLM"/>
    </source>
</evidence>
<feature type="signal peptide" evidence="1">
    <location>
        <begin position="1"/>
        <end position="18"/>
    </location>
</feature>
<protein>
    <recommendedName>
        <fullName evidence="4">Lipoprotein</fullName>
    </recommendedName>
</protein>
<organism evidence="2 3">
    <name type="scientific">Microbacter margulisiae</name>
    <dbReference type="NCBI Taxonomy" id="1350067"/>
    <lineage>
        <taxon>Bacteria</taxon>
        <taxon>Pseudomonadati</taxon>
        <taxon>Bacteroidota</taxon>
        <taxon>Bacteroidia</taxon>
        <taxon>Bacteroidales</taxon>
        <taxon>Porphyromonadaceae</taxon>
        <taxon>Microbacter</taxon>
    </lineage>
</organism>
<evidence type="ECO:0000256" key="1">
    <source>
        <dbReference type="SAM" id="SignalP"/>
    </source>
</evidence>
<name>A0A7W5DTB7_9PORP</name>
<reference evidence="2 3" key="1">
    <citation type="submission" date="2020-08" db="EMBL/GenBank/DDBJ databases">
        <title>Genomic Encyclopedia of Type Strains, Phase IV (KMG-IV): sequencing the most valuable type-strain genomes for metagenomic binning, comparative biology and taxonomic classification.</title>
        <authorList>
            <person name="Goeker M."/>
        </authorList>
    </citation>
    <scope>NUCLEOTIDE SEQUENCE [LARGE SCALE GENOMIC DNA]</scope>
    <source>
        <strain evidence="2 3">DSM 27471</strain>
    </source>
</reference>
<feature type="chain" id="PRO_5030902326" description="Lipoprotein" evidence="1">
    <location>
        <begin position="19"/>
        <end position="170"/>
    </location>
</feature>
<keyword evidence="3" id="KW-1185">Reference proteome</keyword>
<dbReference type="EMBL" id="JACHYB010000002">
    <property type="protein sequence ID" value="MBB3188521.1"/>
    <property type="molecule type" value="Genomic_DNA"/>
</dbReference>
<keyword evidence="1" id="KW-0732">Signal</keyword>
<sequence>MKAIHFLLGSFFLLSSCATVKFYSDAILKTETGIKVYSTKPYLLVVHTKKAPKDASQDSLTTQVSIIYLPDLRNPTYVKQTPGIGTSDLKISLQNGVLTSYGLTTDTKIPDMITATTGLVSGLASAGNILKKSPGTSMESPEKVAKPYFELYEFIVDQDNRVTLQQVEVK</sequence>
<evidence type="ECO:0000313" key="3">
    <source>
        <dbReference type="Proteomes" id="UP000544222"/>
    </source>
</evidence>
<gene>
    <name evidence="2" type="ORF">FHX64_002719</name>
</gene>